<dbReference type="InterPro" id="IPR003772">
    <property type="entry name" value="YceD"/>
</dbReference>
<protein>
    <submittedName>
        <fullName evidence="2">DUF177 domain-containing protein</fullName>
    </submittedName>
</protein>
<dbReference type="Proteomes" id="UP001521181">
    <property type="component" value="Unassembled WGS sequence"/>
</dbReference>
<evidence type="ECO:0000313" key="3">
    <source>
        <dbReference type="Proteomes" id="UP001521181"/>
    </source>
</evidence>
<reference evidence="2 3" key="1">
    <citation type="submission" date="2021-12" db="EMBL/GenBank/DDBJ databases">
        <title>Sinirhodobacter sp. WL0062 is a bacterium isolated from seawater.</title>
        <authorList>
            <person name="Wang L."/>
            <person name="He W."/>
            <person name="Zhang D.-F."/>
        </authorList>
    </citation>
    <scope>NUCLEOTIDE SEQUENCE [LARGE SCALE GENOMIC DNA]</scope>
    <source>
        <strain evidence="2 3">WL0062</strain>
    </source>
</reference>
<dbReference type="EMBL" id="JAJUOS010000003">
    <property type="protein sequence ID" value="MCE5972952.1"/>
    <property type="molecule type" value="Genomic_DNA"/>
</dbReference>
<organism evidence="2 3">
    <name type="scientific">Rhodobacter flavimaris</name>
    <dbReference type="NCBI Taxonomy" id="2907145"/>
    <lineage>
        <taxon>Bacteria</taxon>
        <taxon>Pseudomonadati</taxon>
        <taxon>Pseudomonadota</taxon>
        <taxon>Alphaproteobacteria</taxon>
        <taxon>Rhodobacterales</taxon>
        <taxon>Rhodobacter group</taxon>
        <taxon>Rhodobacter</taxon>
    </lineage>
</organism>
<gene>
    <name evidence="2" type="ORF">LZA78_05620</name>
</gene>
<evidence type="ECO:0000256" key="1">
    <source>
        <dbReference type="SAM" id="MobiDB-lite"/>
    </source>
</evidence>
<feature type="region of interest" description="Disordered" evidence="1">
    <location>
        <begin position="160"/>
        <end position="194"/>
    </location>
</feature>
<name>A0ABS8YSW4_9RHOB</name>
<sequence length="194" mass="20784">MSDAAFDPNTPLPWNEPRRVADLAGRKPNRFDISPDATTCAAIAQWAGISAVKSLRLKGTLTAKGRSDWQLEAAFSARVVQPCAVTLAPVTTDLAEEVTRHYLADLPEPTGDEIEMPEDDSLEPLRAEIDLAAVALEALELALPLYPRATDLEADARLSAAPEGAQELTEEATRPFANLRDLLAGKGNGPGEND</sequence>
<proteinExistence type="predicted"/>
<dbReference type="RefSeq" id="WP_233675956.1">
    <property type="nucleotide sequence ID" value="NZ_JAJUOS010000003.1"/>
</dbReference>
<comment type="caution">
    <text evidence="2">The sequence shown here is derived from an EMBL/GenBank/DDBJ whole genome shotgun (WGS) entry which is preliminary data.</text>
</comment>
<dbReference type="Pfam" id="PF02620">
    <property type="entry name" value="YceD"/>
    <property type="match status" value="1"/>
</dbReference>
<accession>A0ABS8YSW4</accession>
<keyword evidence="3" id="KW-1185">Reference proteome</keyword>
<evidence type="ECO:0000313" key="2">
    <source>
        <dbReference type="EMBL" id="MCE5972952.1"/>
    </source>
</evidence>